<name>A0A4W5PIQ4_9TELE</name>
<evidence type="ECO:0000313" key="1">
    <source>
        <dbReference type="Ensembl" id="ENSHHUP00000064481.1"/>
    </source>
</evidence>
<reference evidence="2" key="1">
    <citation type="submission" date="2018-06" db="EMBL/GenBank/DDBJ databases">
        <title>Genome assembly of Danube salmon.</title>
        <authorList>
            <person name="Macqueen D.J."/>
            <person name="Gundappa M.K."/>
        </authorList>
    </citation>
    <scope>NUCLEOTIDE SEQUENCE [LARGE SCALE GENOMIC DNA]</scope>
</reference>
<dbReference type="Proteomes" id="UP000314982">
    <property type="component" value="Unassembled WGS sequence"/>
</dbReference>
<sequence>HRKSLEGVEIHPGRVYVVLEENVVMKDFRFWPDALVCLYGLMYSLQHKYPNCTKNTFGFIQKVLLNLDGDRIKPKVLALKNHLHTNEKVMQYYLPLIMICTEIHE</sequence>
<reference evidence="1" key="2">
    <citation type="submission" date="2025-08" db="UniProtKB">
        <authorList>
            <consortium name="Ensembl"/>
        </authorList>
    </citation>
    <scope>IDENTIFICATION</scope>
</reference>
<organism evidence="1 2">
    <name type="scientific">Hucho hucho</name>
    <name type="common">huchen</name>
    <dbReference type="NCBI Taxonomy" id="62062"/>
    <lineage>
        <taxon>Eukaryota</taxon>
        <taxon>Metazoa</taxon>
        <taxon>Chordata</taxon>
        <taxon>Craniata</taxon>
        <taxon>Vertebrata</taxon>
        <taxon>Euteleostomi</taxon>
        <taxon>Actinopterygii</taxon>
        <taxon>Neopterygii</taxon>
        <taxon>Teleostei</taxon>
        <taxon>Protacanthopterygii</taxon>
        <taxon>Salmoniformes</taxon>
        <taxon>Salmonidae</taxon>
        <taxon>Salmoninae</taxon>
        <taxon>Hucho</taxon>
    </lineage>
</organism>
<dbReference type="AlphaFoldDB" id="A0A4W5PIQ4"/>
<accession>A0A4W5PIQ4</accession>
<reference evidence="1" key="3">
    <citation type="submission" date="2025-09" db="UniProtKB">
        <authorList>
            <consortium name="Ensembl"/>
        </authorList>
    </citation>
    <scope>IDENTIFICATION</scope>
</reference>
<proteinExistence type="predicted"/>
<evidence type="ECO:0000313" key="2">
    <source>
        <dbReference type="Proteomes" id="UP000314982"/>
    </source>
</evidence>
<keyword evidence="2" id="KW-1185">Reference proteome</keyword>
<dbReference type="GeneTree" id="ENSGT00990000206851"/>
<dbReference type="Ensembl" id="ENSHHUT00000066671.1">
    <property type="protein sequence ID" value="ENSHHUP00000064481.1"/>
    <property type="gene ID" value="ENSHHUG00000038065.1"/>
</dbReference>
<protein>
    <submittedName>
        <fullName evidence="1">Uncharacterized protein</fullName>
    </submittedName>
</protein>